<evidence type="ECO:0000259" key="3">
    <source>
        <dbReference type="SMART" id="SM00903"/>
    </source>
</evidence>
<dbReference type="GO" id="GO:0010181">
    <property type="term" value="F:FMN binding"/>
    <property type="evidence" value="ECO:0007669"/>
    <property type="project" value="InterPro"/>
</dbReference>
<dbReference type="Proteomes" id="UP000219522">
    <property type="component" value="Unassembled WGS sequence"/>
</dbReference>
<accession>A0A7Z7N0W2</accession>
<dbReference type="SUPFAM" id="SSF50475">
    <property type="entry name" value="FMN-binding split barrel"/>
    <property type="match status" value="1"/>
</dbReference>
<dbReference type="Gene3D" id="2.30.110.10">
    <property type="entry name" value="Electron Transport, Fmn-binding Protein, Chain A"/>
    <property type="match status" value="1"/>
</dbReference>
<dbReference type="RefSeq" id="WP_062644059.1">
    <property type="nucleotide sequence ID" value="NZ_FCOG02000270.1"/>
</dbReference>
<keyword evidence="2" id="KW-0560">Oxidoreductase</keyword>
<dbReference type="OrthoDB" id="9792858at2"/>
<evidence type="ECO:0000256" key="1">
    <source>
        <dbReference type="ARBA" id="ARBA00008898"/>
    </source>
</evidence>
<dbReference type="PANTHER" id="PTHR30466:SF11">
    <property type="entry name" value="FLAVIN-DEPENDENT MONOOXYGENASE, REDUCTASE SUBUNIT HSAB"/>
    <property type="match status" value="1"/>
</dbReference>
<evidence type="ECO:0000313" key="5">
    <source>
        <dbReference type="Proteomes" id="UP000219522"/>
    </source>
</evidence>
<dbReference type="EMBL" id="OCSU01000001">
    <property type="protein sequence ID" value="SOE55444.1"/>
    <property type="molecule type" value="Genomic_DNA"/>
</dbReference>
<evidence type="ECO:0000313" key="4">
    <source>
        <dbReference type="EMBL" id="SOE55444.1"/>
    </source>
</evidence>
<dbReference type="AlphaFoldDB" id="A0A7Z7N0W2"/>
<name>A0A7Z7N0W2_9BURK</name>
<gene>
    <name evidence="4" type="ORF">SAMN05446927_1018</name>
</gene>
<organism evidence="4 5">
    <name type="scientific">Caballeronia arationis</name>
    <dbReference type="NCBI Taxonomy" id="1777142"/>
    <lineage>
        <taxon>Bacteria</taxon>
        <taxon>Pseudomonadati</taxon>
        <taxon>Pseudomonadota</taxon>
        <taxon>Betaproteobacteria</taxon>
        <taxon>Burkholderiales</taxon>
        <taxon>Burkholderiaceae</taxon>
        <taxon>Caballeronia</taxon>
    </lineage>
</organism>
<comment type="similarity">
    <text evidence="1">Belongs to the non-flavoprotein flavin reductase family.</text>
</comment>
<dbReference type="Pfam" id="PF01613">
    <property type="entry name" value="Flavin_Reduct"/>
    <property type="match status" value="1"/>
</dbReference>
<dbReference type="SMART" id="SM00903">
    <property type="entry name" value="Flavin_Reduct"/>
    <property type="match status" value="1"/>
</dbReference>
<dbReference type="InterPro" id="IPR012349">
    <property type="entry name" value="Split_barrel_FMN-bd"/>
</dbReference>
<dbReference type="PANTHER" id="PTHR30466">
    <property type="entry name" value="FLAVIN REDUCTASE"/>
    <property type="match status" value="1"/>
</dbReference>
<sequence>MSDGIANLFRHLTTGVHVIGVADGDRRNAFTASWVVQVSFRPLLLAVSINPAHASYRILQGGRVFAINVLRAEQQALAEHFGTQSGRTVDKLAGIPWRAGRTGAPLLHGALAYFDCQLVSDVEAGDHRLVMGRVVDGAVLIPDGQPLIYAATGDLDQSADLYAKDFCEWREAG</sequence>
<keyword evidence="5" id="KW-1185">Reference proteome</keyword>
<dbReference type="InterPro" id="IPR050268">
    <property type="entry name" value="NADH-dep_flavin_reductase"/>
</dbReference>
<proteinExistence type="inferred from homology"/>
<dbReference type="GO" id="GO:0042602">
    <property type="term" value="F:riboflavin reductase (NADPH) activity"/>
    <property type="evidence" value="ECO:0007669"/>
    <property type="project" value="TreeGrafter"/>
</dbReference>
<dbReference type="InterPro" id="IPR002563">
    <property type="entry name" value="Flavin_Rdtase-like_dom"/>
</dbReference>
<protein>
    <submittedName>
        <fullName evidence="4">NADH-FMN oxidoreductase RutF, flavin reductase (DIM6/NTAB) family</fullName>
    </submittedName>
</protein>
<reference evidence="4 5" key="1">
    <citation type="submission" date="2017-09" db="EMBL/GenBank/DDBJ databases">
        <authorList>
            <person name="Varghese N."/>
            <person name="Submissions S."/>
        </authorList>
    </citation>
    <scope>NUCLEOTIDE SEQUENCE [LARGE SCALE GENOMIC DNA]</scope>
    <source>
        <strain evidence="4 5">OK806</strain>
    </source>
</reference>
<feature type="domain" description="Flavin reductase like" evidence="3">
    <location>
        <begin position="9"/>
        <end position="156"/>
    </location>
</feature>
<comment type="caution">
    <text evidence="4">The sequence shown here is derived from an EMBL/GenBank/DDBJ whole genome shotgun (WGS) entry which is preliminary data.</text>
</comment>
<evidence type="ECO:0000256" key="2">
    <source>
        <dbReference type="ARBA" id="ARBA00023002"/>
    </source>
</evidence>